<gene>
    <name evidence="2" type="ORF">XAP_pXAP410017</name>
</gene>
<feature type="compositionally biased region" description="Low complexity" evidence="1">
    <location>
        <begin position="127"/>
        <end position="139"/>
    </location>
</feature>
<evidence type="ECO:0000256" key="1">
    <source>
        <dbReference type="SAM" id="MobiDB-lite"/>
    </source>
</evidence>
<feature type="region of interest" description="Disordered" evidence="1">
    <location>
        <begin position="114"/>
        <end position="167"/>
    </location>
</feature>
<keyword evidence="2" id="KW-0614">Plasmid</keyword>
<organism evidence="2">
    <name type="scientific">Xanthomonas arboricola pv. pruni str. CFBP 5530</name>
    <dbReference type="NCBI Taxonomy" id="1045865"/>
    <lineage>
        <taxon>Bacteria</taxon>
        <taxon>Pseudomonadati</taxon>
        <taxon>Pseudomonadota</taxon>
        <taxon>Gammaproteobacteria</taxon>
        <taxon>Lysobacterales</taxon>
        <taxon>Lysobacteraceae</taxon>
        <taxon>Xanthomonas</taxon>
    </lineage>
</organism>
<dbReference type="EMBL" id="FR875157">
    <property type="protein sequence ID" value="CCC18673.1"/>
    <property type="molecule type" value="Genomic_DNA"/>
</dbReference>
<name>G4U4Q3_9XANT</name>
<dbReference type="AlphaFoldDB" id="G4U4Q3"/>
<evidence type="ECO:0000313" key="2">
    <source>
        <dbReference type="EMBL" id="CCC18673.1"/>
    </source>
</evidence>
<proteinExistence type="predicted"/>
<protein>
    <submittedName>
        <fullName evidence="2">Uncharacterized protein</fullName>
    </submittedName>
</protein>
<accession>G4U4Q3</accession>
<geneLocation type="plasmid" evidence="2">
    <name>pXap41</name>
</geneLocation>
<sequence length="167" mass="17721">MIEDQTSMFDRSIMTSPISITTLAALARSGMLRTVQLVGQVGGYTVMVRVGQTEKQLTGQRGEPRVFASLDTAAAQLLALGVTVFEVLPANYVRAPKVYRRGRPAALKALAKIQREGKPAKSKPARKPAGAATVATAAKILPSDRAQLKLPGLPRTRKAARATSASP</sequence>
<reference evidence="2" key="1">
    <citation type="journal article" date="2011" name="FEMS Microbiol. Lett.">
        <title>The ubiquitous plasmid pXap41 in the invasive phytopathogen Xanthomonas arboricola pv. pruni: complete sequence and comparative genomic analysis.</title>
        <authorList>
            <person name="Pothier J.F."/>
            <person name="Vorhoelter F.-.J."/>
            <person name="Blom J."/>
            <person name="Goesmann A."/>
            <person name="Puehler A."/>
            <person name="Smits T.H.M."/>
            <person name="Duffy B."/>
        </authorList>
    </citation>
    <scope>NUCLEOTIDE SEQUENCE [LARGE SCALE GENOMIC DNA]</scope>
    <source>
        <strain evidence="2">CFBP 5530</strain>
        <plasmid evidence="2">pXap41</plasmid>
    </source>
</reference>